<evidence type="ECO:0000313" key="3">
    <source>
        <dbReference type="Proteomes" id="UP001498421"/>
    </source>
</evidence>
<name>A0ABR1HWD2_9HYPO</name>
<dbReference type="Proteomes" id="UP001498421">
    <property type="component" value="Unassembled WGS sequence"/>
</dbReference>
<comment type="caution">
    <text evidence="2">The sequence shown here is derived from an EMBL/GenBank/DDBJ whole genome shotgun (WGS) entry which is preliminary data.</text>
</comment>
<evidence type="ECO:0000313" key="2">
    <source>
        <dbReference type="EMBL" id="KAK7425499.1"/>
    </source>
</evidence>
<evidence type="ECO:0000256" key="1">
    <source>
        <dbReference type="SAM" id="MobiDB-lite"/>
    </source>
</evidence>
<dbReference type="EMBL" id="JAZAVK010000081">
    <property type="protein sequence ID" value="KAK7425499.1"/>
    <property type="molecule type" value="Genomic_DNA"/>
</dbReference>
<gene>
    <name evidence="2" type="ORF">QQZ08_008064</name>
</gene>
<organism evidence="2 3">
    <name type="scientific">Neonectria magnoliae</name>
    <dbReference type="NCBI Taxonomy" id="2732573"/>
    <lineage>
        <taxon>Eukaryota</taxon>
        <taxon>Fungi</taxon>
        <taxon>Dikarya</taxon>
        <taxon>Ascomycota</taxon>
        <taxon>Pezizomycotina</taxon>
        <taxon>Sordariomycetes</taxon>
        <taxon>Hypocreomycetidae</taxon>
        <taxon>Hypocreales</taxon>
        <taxon>Nectriaceae</taxon>
        <taxon>Neonectria</taxon>
    </lineage>
</organism>
<protein>
    <submittedName>
        <fullName evidence="2">Uncharacterized protein</fullName>
    </submittedName>
</protein>
<keyword evidence="3" id="KW-1185">Reference proteome</keyword>
<accession>A0ABR1HWD2</accession>
<reference evidence="2 3" key="1">
    <citation type="journal article" date="2025" name="Microbiol. Resour. Announc.">
        <title>Draft genome sequences for Neonectria magnoliae and Neonectria punicea, canker pathogens of Liriodendron tulipifera and Acer saccharum in West Virginia.</title>
        <authorList>
            <person name="Petronek H.M."/>
            <person name="Kasson M.T."/>
            <person name="Metheny A.M."/>
            <person name="Stauder C.M."/>
            <person name="Lovett B."/>
            <person name="Lynch S.C."/>
            <person name="Garnas J.R."/>
            <person name="Kasson L.R."/>
            <person name="Stajich J.E."/>
        </authorList>
    </citation>
    <scope>NUCLEOTIDE SEQUENCE [LARGE SCALE GENOMIC DNA]</scope>
    <source>
        <strain evidence="2 3">NRRL 64651</strain>
    </source>
</reference>
<sequence>MKNNMKHQARVSHQRDTRGGQEDCLEILVIDMASSHSTPTFKMPSTMTNNTKDQTSNYPLGCNVMVKPTTPAYPLGCSIMAKPGKDQNPSYPLGCTIM</sequence>
<proteinExistence type="predicted"/>
<feature type="region of interest" description="Disordered" evidence="1">
    <location>
        <begin position="1"/>
        <end position="22"/>
    </location>
</feature>
<feature type="compositionally biased region" description="Basic residues" evidence="1">
    <location>
        <begin position="1"/>
        <end position="12"/>
    </location>
</feature>